<keyword evidence="1" id="KW-0472">Membrane</keyword>
<gene>
    <name evidence="2" type="ORF">SAMN07250955_11160</name>
</gene>
<evidence type="ECO:0000313" key="2">
    <source>
        <dbReference type="EMBL" id="SNB74018.1"/>
    </source>
</evidence>
<protein>
    <submittedName>
        <fullName evidence="2">Uncharacterized protein</fullName>
    </submittedName>
</protein>
<proteinExistence type="predicted"/>
<evidence type="ECO:0000313" key="3">
    <source>
        <dbReference type="Proteomes" id="UP000197065"/>
    </source>
</evidence>
<name>A0A212RN81_9PROT</name>
<reference evidence="2 3" key="1">
    <citation type="submission" date="2017-06" db="EMBL/GenBank/DDBJ databases">
        <authorList>
            <person name="Kim H.J."/>
            <person name="Triplett B.A."/>
        </authorList>
    </citation>
    <scope>NUCLEOTIDE SEQUENCE [LARGE SCALE GENOMIC DNA]</scope>
    <source>
        <strain evidence="2 3">B29T1</strain>
    </source>
</reference>
<organism evidence="2 3">
    <name type="scientific">Arboricoccus pini</name>
    <dbReference type="NCBI Taxonomy" id="1963835"/>
    <lineage>
        <taxon>Bacteria</taxon>
        <taxon>Pseudomonadati</taxon>
        <taxon>Pseudomonadota</taxon>
        <taxon>Alphaproteobacteria</taxon>
        <taxon>Geminicoccales</taxon>
        <taxon>Geminicoccaceae</taxon>
        <taxon>Arboricoccus</taxon>
    </lineage>
</organism>
<feature type="transmembrane region" description="Helical" evidence="1">
    <location>
        <begin position="33"/>
        <end position="55"/>
    </location>
</feature>
<keyword evidence="1" id="KW-1133">Transmembrane helix</keyword>
<dbReference type="EMBL" id="FYEH01000011">
    <property type="protein sequence ID" value="SNB74018.1"/>
    <property type="molecule type" value="Genomic_DNA"/>
</dbReference>
<evidence type="ECO:0000256" key="1">
    <source>
        <dbReference type="SAM" id="Phobius"/>
    </source>
</evidence>
<dbReference type="AlphaFoldDB" id="A0A212RN81"/>
<keyword evidence="1" id="KW-0812">Transmembrane</keyword>
<accession>A0A212RN81</accession>
<dbReference type="Proteomes" id="UP000197065">
    <property type="component" value="Unassembled WGS sequence"/>
</dbReference>
<feature type="transmembrane region" description="Helical" evidence="1">
    <location>
        <begin position="101"/>
        <end position="120"/>
    </location>
</feature>
<feature type="transmembrane region" description="Helical" evidence="1">
    <location>
        <begin position="61"/>
        <end position="89"/>
    </location>
</feature>
<keyword evidence="3" id="KW-1185">Reference proteome</keyword>
<sequence>MAPSSGEEIGGDKKNFLPNHHVMSKDPKSPGSYAAGIVVSFLLAAWLALLGMIAVTQNDLGYGAIGLILGVLYVGVPLALILLALWIAYLIRTGGRVPARIHALMFLPTLLAIPIVPIGYDLKAARQERSDEAHPGVHETHVNMSGQTLGLIGEPDYGSGGGMPLLPADSPDRFTKLIRYPDRTDAGRDFPYDGTRLKEDVTQFNYKDVPYFSPPLPAHAPLPLRRSPYPDMARFLAGTGERESEILVHLYYHYPDHVDVAPAIARFAASQEAAFWRKNMGGLILISVYNYLPASIARLEVNGQALDPGEYAVRAIPPSPAPCRETPTPMGGAFVDLGQTLTLRWQTIASPGRWQSAALAVPDFRHPLPREEQEAPIRLLLYIFPDGTAKAERYLEIADPHDDWAIRAIRATGLPESAQRYAACGSIYDRFDPDAVRLLPD</sequence>